<dbReference type="SUPFAM" id="SSF46785">
    <property type="entry name" value="Winged helix' DNA-binding domain"/>
    <property type="match status" value="1"/>
</dbReference>
<keyword evidence="2" id="KW-0805">Transcription regulation</keyword>
<evidence type="ECO:0000256" key="2">
    <source>
        <dbReference type="ARBA" id="ARBA00023015"/>
    </source>
</evidence>
<comment type="similarity">
    <text evidence="1">Belongs to the LysR transcriptional regulatory family.</text>
</comment>
<name>A0ABW5R7A1_9BACL</name>
<dbReference type="InterPro" id="IPR000847">
    <property type="entry name" value="LysR_HTH_N"/>
</dbReference>
<evidence type="ECO:0000313" key="6">
    <source>
        <dbReference type="EMBL" id="MFD2670641.1"/>
    </source>
</evidence>
<dbReference type="Pfam" id="PF03466">
    <property type="entry name" value="LysR_substrate"/>
    <property type="match status" value="1"/>
</dbReference>
<dbReference type="PANTHER" id="PTHR30126">
    <property type="entry name" value="HTH-TYPE TRANSCRIPTIONAL REGULATOR"/>
    <property type="match status" value="1"/>
</dbReference>
<dbReference type="Gene3D" id="1.10.10.10">
    <property type="entry name" value="Winged helix-like DNA-binding domain superfamily/Winged helix DNA-binding domain"/>
    <property type="match status" value="1"/>
</dbReference>
<dbReference type="CDD" id="cd05466">
    <property type="entry name" value="PBP2_LTTR_substrate"/>
    <property type="match status" value="1"/>
</dbReference>
<protein>
    <submittedName>
        <fullName evidence="6">LysR family transcriptional regulator</fullName>
    </submittedName>
</protein>
<dbReference type="EMBL" id="JBHUMM010000005">
    <property type="protein sequence ID" value="MFD2670641.1"/>
    <property type="molecule type" value="Genomic_DNA"/>
</dbReference>
<organism evidence="6 7">
    <name type="scientific">Marinicrinis sediminis</name>
    <dbReference type="NCBI Taxonomy" id="1652465"/>
    <lineage>
        <taxon>Bacteria</taxon>
        <taxon>Bacillati</taxon>
        <taxon>Bacillota</taxon>
        <taxon>Bacilli</taxon>
        <taxon>Bacillales</taxon>
        <taxon>Paenibacillaceae</taxon>
    </lineage>
</organism>
<dbReference type="InterPro" id="IPR005119">
    <property type="entry name" value="LysR_subst-bd"/>
</dbReference>
<evidence type="ECO:0000256" key="3">
    <source>
        <dbReference type="ARBA" id="ARBA00023125"/>
    </source>
</evidence>
<dbReference type="InterPro" id="IPR036388">
    <property type="entry name" value="WH-like_DNA-bd_sf"/>
</dbReference>
<keyword evidence="7" id="KW-1185">Reference proteome</keyword>
<accession>A0ABW5R7A1</accession>
<gene>
    <name evidence="6" type="ORF">ACFSUC_03325</name>
</gene>
<reference evidence="7" key="1">
    <citation type="journal article" date="2019" name="Int. J. Syst. Evol. Microbiol.">
        <title>The Global Catalogue of Microorganisms (GCM) 10K type strain sequencing project: providing services to taxonomists for standard genome sequencing and annotation.</title>
        <authorList>
            <consortium name="The Broad Institute Genomics Platform"/>
            <consortium name="The Broad Institute Genome Sequencing Center for Infectious Disease"/>
            <person name="Wu L."/>
            <person name="Ma J."/>
        </authorList>
    </citation>
    <scope>NUCLEOTIDE SEQUENCE [LARGE SCALE GENOMIC DNA]</scope>
    <source>
        <strain evidence="7">KCTC 33676</strain>
    </source>
</reference>
<evidence type="ECO:0000256" key="1">
    <source>
        <dbReference type="ARBA" id="ARBA00009437"/>
    </source>
</evidence>
<evidence type="ECO:0000256" key="4">
    <source>
        <dbReference type="ARBA" id="ARBA00023163"/>
    </source>
</evidence>
<dbReference type="PANTHER" id="PTHR30126:SF40">
    <property type="entry name" value="HTH-TYPE TRANSCRIPTIONAL REGULATOR GLTR"/>
    <property type="match status" value="1"/>
</dbReference>
<dbReference type="Pfam" id="PF00126">
    <property type="entry name" value="HTH_1"/>
    <property type="match status" value="1"/>
</dbReference>
<evidence type="ECO:0000259" key="5">
    <source>
        <dbReference type="PROSITE" id="PS50931"/>
    </source>
</evidence>
<comment type="caution">
    <text evidence="6">The sequence shown here is derived from an EMBL/GenBank/DDBJ whole genome shotgun (WGS) entry which is preliminary data.</text>
</comment>
<sequence>MLQLELLPYFMAVVDAGSLNQASKSLNLSQPALSRKIAKLEEMLGVTLFERAGKRLKITEVGKLTYSYAQELSRLEKQFLQSITTYQPHIHKELYVGASLTTLPSTLPDLIRYFTEDSARYDLKALTGKTHEVIHMVKEQQVDFGIVASRIQEDELVCIPLFEDHLALVLPKKHALGRELSVSIQTLHDLSMILFAKGSWYRVLTDELLLKHQVRPLIKMEIDSFEAIIRLIALNGYASLLPQSYLRPATLKDNGLVQVEVAELKEMTRTTSLIYRKDTVFHPEVESRLQSAVRFFHLMKQDAPGQPLMHSLIDPN</sequence>
<evidence type="ECO:0000313" key="7">
    <source>
        <dbReference type="Proteomes" id="UP001597497"/>
    </source>
</evidence>
<feature type="domain" description="HTH lysR-type" evidence="5">
    <location>
        <begin position="2"/>
        <end position="59"/>
    </location>
</feature>
<dbReference type="InterPro" id="IPR036390">
    <property type="entry name" value="WH_DNA-bd_sf"/>
</dbReference>
<keyword evidence="4" id="KW-0804">Transcription</keyword>
<proteinExistence type="inferred from homology"/>
<keyword evidence="3" id="KW-0238">DNA-binding</keyword>
<dbReference type="Gene3D" id="3.40.190.290">
    <property type="match status" value="1"/>
</dbReference>
<dbReference type="PRINTS" id="PR00039">
    <property type="entry name" value="HTHLYSR"/>
</dbReference>
<dbReference type="Proteomes" id="UP001597497">
    <property type="component" value="Unassembled WGS sequence"/>
</dbReference>
<dbReference type="PROSITE" id="PS50931">
    <property type="entry name" value="HTH_LYSR"/>
    <property type="match status" value="1"/>
</dbReference>
<dbReference type="RefSeq" id="WP_379928054.1">
    <property type="nucleotide sequence ID" value="NZ_JBHUMM010000005.1"/>
</dbReference>
<dbReference type="SUPFAM" id="SSF53850">
    <property type="entry name" value="Periplasmic binding protein-like II"/>
    <property type="match status" value="1"/>
</dbReference>